<dbReference type="Proteomes" id="UP000652307">
    <property type="component" value="Unassembled WGS sequence"/>
</dbReference>
<keyword evidence="3 9" id="KW-0645">Protease</keyword>
<comment type="catalytic activity">
    <reaction evidence="1 9">
        <text>Cleavage of peptide bonds with very broad specificity.</text>
        <dbReference type="EC" id="3.4.25.1"/>
    </reaction>
</comment>
<comment type="activity regulation">
    <text evidence="9">The formation of the proteasomal ATPase PAN-20S proteasome complex, via the docking of the C-termini of PAN into the intersubunit pockets in the alpha-rings, triggers opening of the gate for substrate entry. Interconversion between the open-gate and close-gate conformations leads to a dynamic regulation of the 20S proteasome proteolysis activity.</text>
</comment>
<accession>A0A843AKN5</accession>
<sequence length="212" mass="23363">MVYFDRNVKNSEIYEKALHGTTTVGLIAKDAVILAADRRATAGTFIAHRKTRKILKITDKMALTTAGLVADAQVLADWLNTQMNYLTITKKQPVTVREAAHLLSLLLYRYKLFPFYVQLILGGYDTAPRLFSLDLYGSLVEEKYTSTGSGSPIAIGVLEDGYRENMSPEEARKLAVKAVQMALKRDSATGDGVDSVIITSEGIKEFSDPVQP</sequence>
<evidence type="ECO:0000256" key="7">
    <source>
        <dbReference type="ARBA" id="ARBA00022942"/>
    </source>
</evidence>
<reference evidence="11" key="1">
    <citation type="submission" date="2020-10" db="EMBL/GenBank/DDBJ databases">
        <title>Fervidococcus fontis strain 3639Fd - the first crenarchaeon capable of growth on lipids.</title>
        <authorList>
            <person name="Kochetkova T.V."/>
            <person name="Elcheninov A.G."/>
            <person name="Toschakov S.V."/>
            <person name="Kublanov I.V."/>
        </authorList>
    </citation>
    <scope>NUCLEOTIDE SEQUENCE</scope>
    <source>
        <strain evidence="11">3639Fd</strain>
    </source>
</reference>
<evidence type="ECO:0000256" key="10">
    <source>
        <dbReference type="PIRSR" id="PIRSR600243-1"/>
    </source>
</evidence>
<dbReference type="Gene3D" id="3.60.20.10">
    <property type="entry name" value="Glutamine Phosphoribosylpyrophosphate, subunit 1, domain 1"/>
    <property type="match status" value="1"/>
</dbReference>
<evidence type="ECO:0000256" key="5">
    <source>
        <dbReference type="ARBA" id="ARBA00022801"/>
    </source>
</evidence>
<evidence type="ECO:0000256" key="3">
    <source>
        <dbReference type="ARBA" id="ARBA00022670"/>
    </source>
</evidence>
<comment type="subcellular location">
    <subcellularLocation>
        <location evidence="9">Cytoplasm</location>
    </subcellularLocation>
</comment>
<dbReference type="PROSITE" id="PS51476">
    <property type="entry name" value="PROTEASOME_BETA_2"/>
    <property type="match status" value="1"/>
</dbReference>
<dbReference type="GO" id="GO:0019774">
    <property type="term" value="C:proteasome core complex, beta-subunit complex"/>
    <property type="evidence" value="ECO:0007669"/>
    <property type="project" value="UniProtKB-UniRule"/>
</dbReference>
<dbReference type="HAMAP" id="MF_02113_A">
    <property type="entry name" value="Proteasome_B_A"/>
    <property type="match status" value="1"/>
</dbReference>
<comment type="function">
    <text evidence="9">Component of the proteasome core, a large protease complex with broad specificity involved in protein degradation.</text>
</comment>
<dbReference type="GO" id="GO:0010498">
    <property type="term" value="P:proteasomal protein catabolic process"/>
    <property type="evidence" value="ECO:0007669"/>
    <property type="project" value="UniProtKB-UniRule"/>
</dbReference>
<gene>
    <name evidence="9 11" type="primary">psmB</name>
    <name evidence="11" type="ORF">IOK49_05320</name>
</gene>
<dbReference type="InterPro" id="IPR023333">
    <property type="entry name" value="Proteasome_suB-type"/>
</dbReference>
<keyword evidence="2 9" id="KW-0963">Cytoplasm</keyword>
<dbReference type="PRINTS" id="PR00141">
    <property type="entry name" value="PROTEASOME"/>
</dbReference>
<evidence type="ECO:0000256" key="6">
    <source>
        <dbReference type="ARBA" id="ARBA00022813"/>
    </source>
</evidence>
<protein>
    <recommendedName>
        <fullName evidence="9">Proteasome subunit beta</fullName>
        <ecNumber evidence="9">3.4.25.1</ecNumber>
    </recommendedName>
    <alternativeName>
        <fullName evidence="9">20S proteasome beta subunit</fullName>
    </alternativeName>
    <alternativeName>
        <fullName evidence="9">Proteasome core protein PsmB</fullName>
    </alternativeName>
</protein>
<keyword evidence="5 9" id="KW-0378">Hydrolase</keyword>
<dbReference type="PANTHER" id="PTHR32194">
    <property type="entry name" value="METALLOPROTEASE TLDD"/>
    <property type="match status" value="1"/>
</dbReference>
<keyword evidence="6 9" id="KW-0068">Autocatalytic cleavage</keyword>
<dbReference type="InterPro" id="IPR000243">
    <property type="entry name" value="Pept_T1A_subB"/>
</dbReference>
<comment type="caution">
    <text evidence="11">The sequence shown here is derived from an EMBL/GenBank/DDBJ whole genome shotgun (WGS) entry which is preliminary data.</text>
</comment>
<evidence type="ECO:0000256" key="2">
    <source>
        <dbReference type="ARBA" id="ARBA00022490"/>
    </source>
</evidence>
<dbReference type="AlphaFoldDB" id="A0A843AKN5"/>
<dbReference type="PANTHER" id="PTHR32194:SF0">
    <property type="entry name" value="ATP-DEPENDENT PROTEASE SUBUNIT HSLV"/>
    <property type="match status" value="1"/>
</dbReference>
<dbReference type="EMBL" id="JADEZV010000003">
    <property type="protein sequence ID" value="MBE9391491.1"/>
    <property type="molecule type" value="Genomic_DNA"/>
</dbReference>
<evidence type="ECO:0000256" key="8">
    <source>
        <dbReference type="ARBA" id="ARBA00023145"/>
    </source>
</evidence>
<dbReference type="Pfam" id="PF00227">
    <property type="entry name" value="Proteasome"/>
    <property type="match status" value="1"/>
</dbReference>
<name>A0A843AKN5_9CREN</name>
<keyword evidence="8 9" id="KW-0865">Zymogen</keyword>
<evidence type="ECO:0000256" key="4">
    <source>
        <dbReference type="ARBA" id="ARBA00022698"/>
    </source>
</evidence>
<dbReference type="InterPro" id="IPR001353">
    <property type="entry name" value="Proteasome_sua/b"/>
</dbReference>
<feature type="propeptide" id="PRO_5033168455" description="Removed in mature form; by autocatalysis" evidence="9">
    <location>
        <begin position="1"/>
        <end position="20"/>
    </location>
</feature>
<dbReference type="InterPro" id="IPR016050">
    <property type="entry name" value="Proteasome_bsu_CS"/>
</dbReference>
<organism evidence="11 12">
    <name type="scientific">Fervidicoccus fontis</name>
    <dbReference type="NCBI Taxonomy" id="683846"/>
    <lineage>
        <taxon>Archaea</taxon>
        <taxon>Thermoproteota</taxon>
        <taxon>Thermoprotei</taxon>
        <taxon>Fervidicoccales</taxon>
        <taxon>Fervidicoccaceae</taxon>
        <taxon>Fervidicoccus</taxon>
    </lineage>
</organism>
<feature type="chain" id="PRO_5033168456" description="Proteasome subunit beta" evidence="9">
    <location>
        <begin position="21"/>
        <end position="212"/>
    </location>
</feature>
<comment type="subunit">
    <text evidence="9">The 20S proteasome core is composed of 14 alpha and 14 beta subunits that assemble into four stacked heptameric rings, resulting in a barrel-shaped structure. The two inner rings, each composed of seven catalytic beta subunits, are sandwiched by two outer rings, each composed of seven alpha subunits. The catalytic chamber with the active sites is on the inside of the barrel. Has a gated structure, the ends of the cylinder being occluded by the N-termini of the alpha-subunits. Is capped at one or both ends by the proteasome regulatory ATPase, PAN.</text>
</comment>
<dbReference type="InterPro" id="IPR029055">
    <property type="entry name" value="Ntn_hydrolases_N"/>
</dbReference>
<evidence type="ECO:0000256" key="9">
    <source>
        <dbReference type="HAMAP-Rule" id="MF_02113"/>
    </source>
</evidence>
<dbReference type="SUPFAM" id="SSF56235">
    <property type="entry name" value="N-terminal nucleophile aminohydrolases (Ntn hydrolases)"/>
    <property type="match status" value="1"/>
</dbReference>
<dbReference type="PROSITE" id="PS00854">
    <property type="entry name" value="PROTEASOME_BETA_1"/>
    <property type="match status" value="1"/>
</dbReference>
<feature type="active site" description="Nucleophile" evidence="9 10">
    <location>
        <position position="21"/>
    </location>
</feature>
<comment type="similarity">
    <text evidence="9">Belongs to the peptidase T1B family.</text>
</comment>
<dbReference type="FunFam" id="3.60.20.10:FF:000049">
    <property type="entry name" value="Proteasome subunit beta"/>
    <property type="match status" value="1"/>
</dbReference>
<evidence type="ECO:0000313" key="11">
    <source>
        <dbReference type="EMBL" id="MBE9391491.1"/>
    </source>
</evidence>
<evidence type="ECO:0000256" key="1">
    <source>
        <dbReference type="ARBA" id="ARBA00001198"/>
    </source>
</evidence>
<dbReference type="GO" id="GO:0004298">
    <property type="term" value="F:threonine-type endopeptidase activity"/>
    <property type="evidence" value="ECO:0007669"/>
    <property type="project" value="UniProtKB-UniRule"/>
</dbReference>
<dbReference type="InterPro" id="IPR019983">
    <property type="entry name" value="Pept_T1A_Psome_bsu_arc"/>
</dbReference>
<keyword evidence="7 9" id="KW-0647">Proteasome</keyword>
<keyword evidence="4 9" id="KW-0888">Threonine protease</keyword>
<evidence type="ECO:0000313" key="12">
    <source>
        <dbReference type="Proteomes" id="UP000652307"/>
    </source>
</evidence>
<dbReference type="EC" id="3.4.25.1" evidence="9"/>
<dbReference type="GO" id="GO:0005737">
    <property type="term" value="C:cytoplasm"/>
    <property type="evidence" value="ECO:0007669"/>
    <property type="project" value="UniProtKB-SubCell"/>
</dbReference>
<dbReference type="NCBIfam" id="TIGR03634">
    <property type="entry name" value="arc_protsome_B"/>
    <property type="match status" value="1"/>
</dbReference>
<proteinExistence type="inferred from homology"/>